<protein>
    <submittedName>
        <fullName evidence="1">Uncharacterized protein</fullName>
    </submittedName>
</protein>
<organism evidence="1">
    <name type="scientific">Anoplophora glabripennis</name>
    <name type="common">Asian longhorn beetle</name>
    <name type="synonym">Anoplophora nobilis</name>
    <dbReference type="NCBI Taxonomy" id="217634"/>
    <lineage>
        <taxon>Eukaryota</taxon>
        <taxon>Metazoa</taxon>
        <taxon>Ecdysozoa</taxon>
        <taxon>Arthropoda</taxon>
        <taxon>Hexapoda</taxon>
        <taxon>Insecta</taxon>
        <taxon>Pterygota</taxon>
        <taxon>Neoptera</taxon>
        <taxon>Endopterygota</taxon>
        <taxon>Coleoptera</taxon>
        <taxon>Polyphaga</taxon>
        <taxon>Cucujiformia</taxon>
        <taxon>Chrysomeloidea</taxon>
        <taxon>Cerambycidae</taxon>
        <taxon>Lamiinae</taxon>
        <taxon>Lamiini</taxon>
        <taxon>Anoplophora</taxon>
    </lineage>
</organism>
<reference evidence="1" key="1">
    <citation type="submission" date="2013-07" db="EMBL/GenBank/DDBJ databases">
        <title>Midgut Transcriptome Profiling of Anoplphora glabripennis, a Lignocellulose Degrading, Wood-Boring Cerambycid.</title>
        <authorList>
            <person name="Scully E.D."/>
            <person name="Hoover K."/>
            <person name="Carlson J.E."/>
            <person name="Tien M."/>
            <person name="Geib S.M."/>
        </authorList>
    </citation>
    <scope>NUCLEOTIDE SEQUENCE</scope>
</reference>
<dbReference type="AlphaFoldDB" id="V5FZZ1"/>
<name>V5FZZ1_ANOGL</name>
<sequence length="224" mass="25084">MSLTLALSGNTSILSAEYNPPIYLDDDAEYVVGLSDFETFNVIPNIDETNNKFTYGNTTLTIPVGAYEITDINNYLQQQISTANINIRANRNTSTVSIDTNVDIDFTNKKSIGRLLGFKKRIIKANTLNESDFPVQIIKVNAICIDCNIAAGSYFNEKPVHIIHQFFPTVGPGYKIVESPLNILYFPVTVKTINNLTVKILDQDGNLINFREETISVRLNLRKL</sequence>
<proteinExistence type="predicted"/>
<accession>V5FZZ1</accession>
<dbReference type="EMBL" id="GALX01005201">
    <property type="protein sequence ID" value="JAB63265.1"/>
    <property type="molecule type" value="Transcribed_RNA"/>
</dbReference>
<evidence type="ECO:0000313" key="1">
    <source>
        <dbReference type="EMBL" id="JAB63265.1"/>
    </source>
</evidence>